<sequence length="246" mass="26730">MEFKESIVLVTGGSGGIGREIVRTLVLAGFSVWNLDKVRPTSPILQETYREVDLAETPFVVERSLAKIIQESSEVGDLYGFVHNAGFGGPYHPITEVSAEEWESIFRINLGSLFLLSKLVLPIFKTQSFGRIVAIASSLSIVGSAHSVAYSSSKHGLVGFIRSVADEWGKFGITANAVSPGFVDTKMGIQEDQVSDHKTKIIEKTPVRRIAEPSEIARVVNFLLQKESGYISGSNWTVDGGLTAIL</sequence>
<evidence type="ECO:0000313" key="2">
    <source>
        <dbReference type="EMBL" id="TGK92930.1"/>
    </source>
</evidence>
<dbReference type="PANTHER" id="PTHR42879:SF2">
    <property type="entry name" value="3-OXOACYL-[ACYL-CARRIER-PROTEIN] REDUCTASE FABG"/>
    <property type="match status" value="1"/>
</dbReference>
<gene>
    <name evidence="2" type="ORF">EHQ30_11905</name>
</gene>
<dbReference type="PRINTS" id="PR00081">
    <property type="entry name" value="GDHRDH"/>
</dbReference>
<dbReference type="Pfam" id="PF13561">
    <property type="entry name" value="adh_short_C2"/>
    <property type="match status" value="1"/>
</dbReference>
<dbReference type="PANTHER" id="PTHR42879">
    <property type="entry name" value="3-OXOACYL-(ACYL-CARRIER-PROTEIN) REDUCTASE"/>
    <property type="match status" value="1"/>
</dbReference>
<dbReference type="FunFam" id="3.40.50.720:FF:000084">
    <property type="entry name" value="Short-chain dehydrogenase reductase"/>
    <property type="match status" value="1"/>
</dbReference>
<dbReference type="GO" id="GO:0032787">
    <property type="term" value="P:monocarboxylic acid metabolic process"/>
    <property type="evidence" value="ECO:0007669"/>
    <property type="project" value="UniProtKB-ARBA"/>
</dbReference>
<dbReference type="EMBL" id="RQFP01000008">
    <property type="protein sequence ID" value="TGK92930.1"/>
    <property type="molecule type" value="Genomic_DNA"/>
</dbReference>
<dbReference type="InterPro" id="IPR020904">
    <property type="entry name" value="Sc_DH/Rdtase_CS"/>
</dbReference>
<proteinExistence type="inferred from homology"/>
<dbReference type="InterPro" id="IPR002347">
    <property type="entry name" value="SDR_fam"/>
</dbReference>
<dbReference type="InterPro" id="IPR050259">
    <property type="entry name" value="SDR"/>
</dbReference>
<dbReference type="PROSITE" id="PS00061">
    <property type="entry name" value="ADH_SHORT"/>
    <property type="match status" value="1"/>
</dbReference>
<dbReference type="OrthoDB" id="9803333at2"/>
<dbReference type="Proteomes" id="UP000297891">
    <property type="component" value="Unassembled WGS sequence"/>
</dbReference>
<organism evidence="2 3">
    <name type="scientific">Leptospira brenneri</name>
    <dbReference type="NCBI Taxonomy" id="2023182"/>
    <lineage>
        <taxon>Bacteria</taxon>
        <taxon>Pseudomonadati</taxon>
        <taxon>Spirochaetota</taxon>
        <taxon>Spirochaetia</taxon>
        <taxon>Leptospirales</taxon>
        <taxon>Leptospiraceae</taxon>
        <taxon>Leptospira</taxon>
    </lineage>
</organism>
<comment type="similarity">
    <text evidence="1">Belongs to the short-chain dehydrogenases/reductases (SDR) family.</text>
</comment>
<protein>
    <submittedName>
        <fullName evidence="2">SDR family oxidoreductase</fullName>
    </submittedName>
</protein>
<keyword evidence="3" id="KW-1185">Reference proteome</keyword>
<dbReference type="CDD" id="cd05233">
    <property type="entry name" value="SDR_c"/>
    <property type="match status" value="1"/>
</dbReference>
<dbReference type="PRINTS" id="PR00080">
    <property type="entry name" value="SDRFAMILY"/>
</dbReference>
<comment type="caution">
    <text evidence="2">The sequence shown here is derived from an EMBL/GenBank/DDBJ whole genome shotgun (WGS) entry which is preliminary data.</text>
</comment>
<name>A0A2M9XYA9_9LEPT</name>
<reference evidence="2" key="1">
    <citation type="journal article" date="2019" name="PLoS Negl. Trop. Dis.">
        <title>Revisiting the worldwide diversity of Leptospira species in the environment.</title>
        <authorList>
            <person name="Vincent A.T."/>
            <person name="Schiettekatte O."/>
            <person name="Bourhy P."/>
            <person name="Veyrier F.J."/>
            <person name="Picardeau M."/>
        </authorList>
    </citation>
    <scope>NUCLEOTIDE SEQUENCE [LARGE SCALE GENOMIC DNA]</scope>
    <source>
        <strain evidence="2">201800277</strain>
    </source>
</reference>
<evidence type="ECO:0000256" key="1">
    <source>
        <dbReference type="ARBA" id="ARBA00006484"/>
    </source>
</evidence>
<dbReference type="Gene3D" id="3.40.50.720">
    <property type="entry name" value="NAD(P)-binding Rossmann-like Domain"/>
    <property type="match status" value="1"/>
</dbReference>
<dbReference type="SUPFAM" id="SSF51735">
    <property type="entry name" value="NAD(P)-binding Rossmann-fold domains"/>
    <property type="match status" value="1"/>
</dbReference>
<dbReference type="RefSeq" id="WP_100791946.1">
    <property type="nucleotide sequence ID" value="NZ_NPDQ01000008.1"/>
</dbReference>
<dbReference type="AlphaFoldDB" id="A0A2M9XYA9"/>
<evidence type="ECO:0000313" key="3">
    <source>
        <dbReference type="Proteomes" id="UP000297891"/>
    </source>
</evidence>
<dbReference type="InterPro" id="IPR036291">
    <property type="entry name" value="NAD(P)-bd_dom_sf"/>
</dbReference>
<accession>A0A2M9XYA9</accession>